<protein>
    <submittedName>
        <fullName evidence="1">Alcohol oxidase</fullName>
    </submittedName>
</protein>
<organism evidence="1 2">
    <name type="scientific">Irpex rosettiformis</name>
    <dbReference type="NCBI Taxonomy" id="378272"/>
    <lineage>
        <taxon>Eukaryota</taxon>
        <taxon>Fungi</taxon>
        <taxon>Dikarya</taxon>
        <taxon>Basidiomycota</taxon>
        <taxon>Agaricomycotina</taxon>
        <taxon>Agaricomycetes</taxon>
        <taxon>Polyporales</taxon>
        <taxon>Irpicaceae</taxon>
        <taxon>Irpex</taxon>
    </lineage>
</organism>
<dbReference type="EMBL" id="MU274930">
    <property type="protein sequence ID" value="KAI0085565.1"/>
    <property type="molecule type" value="Genomic_DNA"/>
</dbReference>
<comment type="caution">
    <text evidence="1">The sequence shown here is derived from an EMBL/GenBank/DDBJ whole genome shotgun (WGS) entry which is preliminary data.</text>
</comment>
<sequence length="637" mass="69865">MLAQIDDVAKKTFDYVIVGGGTAGLTLAARLSADPSKSVLVLEAGEAHLDNQDILAVQAYGSHFANDGYVYRHKWIAQKHAANREGVWERGKGLGGSSGVNFLGWFRPPTQDIDGEFLSSEWLTARDPSSFKFLMVLFSDWETLGNPGWSFANYLERVKRTEGLIDPNKDIAERNYINVKDWKIGRDGPVKLSWPAVVDEGESRILDTFHIDGFRKNQTPYNGDPAGFWLVPSSRDPKTNTRSYATTAFYQPNASRPNLTVLVTATARQVLLSSADANGEVRATGVEFEHGGKVHQVHANKEVILSAGTLTSSHLLELSGIGSRDVLNKASIPIKIELPGVGENLQEHIYSGVSYELTDDAPLDTLDILRDPAVLAKHLELAKEGKGLFHAGCVGVGFLALSQLSPKRAPELHAKIGKIIQELESEGDADPVKKGLVEQYKLLKQRYSDKEGEGSPGFEWISFPACLSTPNLPTPGKRYVTMMLVLNHGFSRGTVHAVSKDPSVPPEIDPGYLSQNIDLDLMYEHLLRMRQVASLPPFKDIIARELNPGPEVTSKEDVKAWIRNSFMTIYHTIGTNSMLPKEKGGVVSPELKVYGTKNLRVVDISVLPLHIAANTQSTAYGLGEIAGDIIEGKWPKV</sequence>
<accession>A0ACB8TU41</accession>
<name>A0ACB8TU41_9APHY</name>
<dbReference type="Proteomes" id="UP001055072">
    <property type="component" value="Unassembled WGS sequence"/>
</dbReference>
<evidence type="ECO:0000313" key="2">
    <source>
        <dbReference type="Proteomes" id="UP001055072"/>
    </source>
</evidence>
<reference evidence="1" key="1">
    <citation type="journal article" date="2021" name="Environ. Microbiol.">
        <title>Gene family expansions and transcriptome signatures uncover fungal adaptations to wood decay.</title>
        <authorList>
            <person name="Hage H."/>
            <person name="Miyauchi S."/>
            <person name="Viragh M."/>
            <person name="Drula E."/>
            <person name="Min B."/>
            <person name="Chaduli D."/>
            <person name="Navarro D."/>
            <person name="Favel A."/>
            <person name="Norest M."/>
            <person name="Lesage-Meessen L."/>
            <person name="Balint B."/>
            <person name="Merenyi Z."/>
            <person name="de Eugenio L."/>
            <person name="Morin E."/>
            <person name="Martinez A.T."/>
            <person name="Baldrian P."/>
            <person name="Stursova M."/>
            <person name="Martinez M.J."/>
            <person name="Novotny C."/>
            <person name="Magnuson J.K."/>
            <person name="Spatafora J.W."/>
            <person name="Maurice S."/>
            <person name="Pangilinan J."/>
            <person name="Andreopoulos W."/>
            <person name="LaButti K."/>
            <person name="Hundley H."/>
            <person name="Na H."/>
            <person name="Kuo A."/>
            <person name="Barry K."/>
            <person name="Lipzen A."/>
            <person name="Henrissat B."/>
            <person name="Riley R."/>
            <person name="Ahrendt S."/>
            <person name="Nagy L.G."/>
            <person name="Grigoriev I.V."/>
            <person name="Martin F."/>
            <person name="Rosso M.N."/>
        </authorList>
    </citation>
    <scope>NUCLEOTIDE SEQUENCE</scope>
    <source>
        <strain evidence="1">CBS 384.51</strain>
    </source>
</reference>
<evidence type="ECO:0000313" key="1">
    <source>
        <dbReference type="EMBL" id="KAI0085565.1"/>
    </source>
</evidence>
<proteinExistence type="predicted"/>
<gene>
    <name evidence="1" type="ORF">BDY19DRAFT_996690</name>
</gene>
<keyword evidence="2" id="KW-1185">Reference proteome</keyword>